<keyword evidence="8" id="KW-1185">Reference proteome</keyword>
<dbReference type="AlphaFoldDB" id="A0AAQ1MCB5"/>
<dbReference type="Gene3D" id="1.10.3210.10">
    <property type="entry name" value="Hypothetical protein af1432"/>
    <property type="match status" value="1"/>
</dbReference>
<proteinExistence type="predicted"/>
<dbReference type="InterPro" id="IPR006674">
    <property type="entry name" value="HD_domain"/>
</dbReference>
<reference evidence="5 8" key="3">
    <citation type="journal article" date="2019" name="Nat. Med.">
        <title>A library of human gut bacterial isolates paired with longitudinal multiomics data enables mechanistic microbiome research.</title>
        <authorList>
            <person name="Poyet M."/>
            <person name="Groussin M."/>
            <person name="Gibbons S.M."/>
            <person name="Avila-Pacheco J."/>
            <person name="Jiang X."/>
            <person name="Kearney S.M."/>
            <person name="Perrotta A.R."/>
            <person name="Berdy B."/>
            <person name="Zhao S."/>
            <person name="Lieberman T.D."/>
            <person name="Swanson P.K."/>
            <person name="Smith M."/>
            <person name="Roesemann S."/>
            <person name="Alexander J.E."/>
            <person name="Rich S.A."/>
            <person name="Livny J."/>
            <person name="Vlamakis H."/>
            <person name="Clish C."/>
            <person name="Bullock K."/>
            <person name="Deik A."/>
            <person name="Scott J."/>
            <person name="Pierce K.A."/>
            <person name="Xavier R.J."/>
            <person name="Alm E.J."/>
        </authorList>
    </citation>
    <scope>NUCLEOTIDE SEQUENCE [LARGE SCALE GENOMIC DNA]</scope>
    <source>
        <strain evidence="5 8">BIOML-A2</strain>
    </source>
</reference>
<organism evidence="6 7">
    <name type="scientific">Bittarella massiliensis</name>
    <name type="common">ex Durand et al. 2017</name>
    <dbReference type="NCBI Taxonomy" id="1720313"/>
    <lineage>
        <taxon>Bacteria</taxon>
        <taxon>Bacillati</taxon>
        <taxon>Bacillota</taxon>
        <taxon>Clostridia</taxon>
        <taxon>Eubacteriales</taxon>
        <taxon>Oscillospiraceae</taxon>
        <taxon>Bittarella (ex Durand et al. 2017)</taxon>
    </lineage>
</organism>
<reference evidence="6" key="1">
    <citation type="submission" date="2016-11" db="EMBL/GenBank/DDBJ databases">
        <authorList>
            <person name="Varghese N."/>
            <person name="Submissions S."/>
        </authorList>
    </citation>
    <scope>NUCLEOTIDE SEQUENCE</scope>
    <source>
        <strain evidence="6">DSM 4029</strain>
    </source>
</reference>
<dbReference type="Proteomes" id="UP000184089">
    <property type="component" value="Unassembled WGS sequence"/>
</dbReference>
<accession>A0AAQ1MCB5</accession>
<dbReference type="GO" id="GO:0046872">
    <property type="term" value="F:metal ion binding"/>
    <property type="evidence" value="ECO:0007669"/>
    <property type="project" value="UniProtKB-KW"/>
</dbReference>
<dbReference type="PANTHER" id="PTHR35795">
    <property type="entry name" value="SLR1885 PROTEIN"/>
    <property type="match status" value="1"/>
</dbReference>
<dbReference type="GO" id="GO:0000166">
    <property type="term" value="F:nucleotide binding"/>
    <property type="evidence" value="ECO:0007669"/>
    <property type="project" value="UniProtKB-KW"/>
</dbReference>
<evidence type="ECO:0000256" key="2">
    <source>
        <dbReference type="ARBA" id="ARBA00022741"/>
    </source>
</evidence>
<comment type="caution">
    <text evidence="6">The sequence shown here is derived from an EMBL/GenBank/DDBJ whole genome shotgun (WGS) entry which is preliminary data.</text>
</comment>
<keyword evidence="2" id="KW-0547">Nucleotide-binding</keyword>
<dbReference type="NCBIfam" id="TIGR00488">
    <property type="entry name" value="bis(5'-nucleosyl)-tetraphosphatase (symmetrical) YqeK"/>
    <property type="match status" value="1"/>
</dbReference>
<dbReference type="SUPFAM" id="SSF109604">
    <property type="entry name" value="HD-domain/PDEase-like"/>
    <property type="match status" value="1"/>
</dbReference>
<keyword evidence="3 6" id="KW-0378">Hydrolase</keyword>
<protein>
    <submittedName>
        <fullName evidence="5">HD domain-containing protein</fullName>
    </submittedName>
    <submittedName>
        <fullName evidence="6">HD superfamily hydrolase of NAD metabolism</fullName>
    </submittedName>
</protein>
<dbReference type="Pfam" id="PF01966">
    <property type="entry name" value="HD"/>
    <property type="match status" value="1"/>
</dbReference>
<sequence length="188" mass="21468">MNPYKPYREYVKAHLSDERYRHTKNVVEQAGALARRHGADEDVCLRAAWLHDCMKEESLDTLLHWCREFAIINNALARSSRALLHGPAAAAFAREHFGITDARVLDAIFYHTTGRPNMSAEEEIVFLADMTGPERTFAGVEQLRQLCFTDLNRAMAWALQNNLIYLAQRGRPIFEGSVTAYNHYIEGE</sequence>
<keyword evidence="1" id="KW-0479">Metal-binding</keyword>
<dbReference type="RefSeq" id="WP_021658457.1">
    <property type="nucleotide sequence ID" value="NZ_FQVY01000001.1"/>
</dbReference>
<name>A0AAQ1MCB5_9FIRM</name>
<evidence type="ECO:0000256" key="1">
    <source>
        <dbReference type="ARBA" id="ARBA00022723"/>
    </source>
</evidence>
<reference evidence="7" key="2">
    <citation type="submission" date="2016-11" db="EMBL/GenBank/DDBJ databases">
        <authorList>
            <person name="Jaros S."/>
            <person name="Januszkiewicz K."/>
            <person name="Wedrychowicz H."/>
        </authorList>
    </citation>
    <scope>NUCLEOTIDE SEQUENCE [LARGE SCALE GENOMIC DNA]</scope>
    <source>
        <strain evidence="7">DSM 4029</strain>
    </source>
</reference>
<dbReference type="EMBL" id="WWVX01000001">
    <property type="protein sequence ID" value="MZL68479.1"/>
    <property type="molecule type" value="Genomic_DNA"/>
</dbReference>
<evidence type="ECO:0000259" key="4">
    <source>
        <dbReference type="Pfam" id="PF01966"/>
    </source>
</evidence>
<evidence type="ECO:0000256" key="3">
    <source>
        <dbReference type="ARBA" id="ARBA00022801"/>
    </source>
</evidence>
<evidence type="ECO:0000313" key="7">
    <source>
        <dbReference type="Proteomes" id="UP000184089"/>
    </source>
</evidence>
<feature type="domain" description="HD" evidence="4">
    <location>
        <begin position="19"/>
        <end position="129"/>
    </location>
</feature>
<dbReference type="Proteomes" id="UP000474718">
    <property type="component" value="Unassembled WGS sequence"/>
</dbReference>
<dbReference type="InterPro" id="IPR051094">
    <property type="entry name" value="Diverse_Catalytic_Enzymes"/>
</dbReference>
<evidence type="ECO:0000313" key="8">
    <source>
        <dbReference type="Proteomes" id="UP000474718"/>
    </source>
</evidence>
<dbReference type="EMBL" id="FQVY01000001">
    <property type="protein sequence ID" value="SHF85235.1"/>
    <property type="molecule type" value="Genomic_DNA"/>
</dbReference>
<dbReference type="GO" id="GO:0016787">
    <property type="term" value="F:hydrolase activity"/>
    <property type="evidence" value="ECO:0007669"/>
    <property type="project" value="UniProtKB-KW"/>
</dbReference>
<evidence type="ECO:0000313" key="5">
    <source>
        <dbReference type="EMBL" id="MZL68479.1"/>
    </source>
</evidence>
<gene>
    <name evidence="5" type="ORF">GT747_01640</name>
    <name evidence="6" type="ORF">SAMN05444424_0922</name>
</gene>
<dbReference type="PANTHER" id="PTHR35795:SF1">
    <property type="entry name" value="BIS(5'-NUCLEOSYL)-TETRAPHOSPHATASE, SYMMETRICAL"/>
    <property type="match status" value="1"/>
</dbReference>
<evidence type="ECO:0000313" key="6">
    <source>
        <dbReference type="EMBL" id="SHF85235.1"/>
    </source>
</evidence>
<dbReference type="InterPro" id="IPR005249">
    <property type="entry name" value="YqeK"/>
</dbReference>